<dbReference type="Proteomes" id="UP000789920">
    <property type="component" value="Unassembled WGS sequence"/>
</dbReference>
<evidence type="ECO:0000313" key="2">
    <source>
        <dbReference type="Proteomes" id="UP000789920"/>
    </source>
</evidence>
<feature type="non-terminal residue" evidence="1">
    <location>
        <position position="181"/>
    </location>
</feature>
<protein>
    <submittedName>
        <fullName evidence="1">26039_t:CDS:1</fullName>
    </submittedName>
</protein>
<proteinExistence type="predicted"/>
<organism evidence="1 2">
    <name type="scientific">Racocetra persica</name>
    <dbReference type="NCBI Taxonomy" id="160502"/>
    <lineage>
        <taxon>Eukaryota</taxon>
        <taxon>Fungi</taxon>
        <taxon>Fungi incertae sedis</taxon>
        <taxon>Mucoromycota</taxon>
        <taxon>Glomeromycotina</taxon>
        <taxon>Glomeromycetes</taxon>
        <taxon>Diversisporales</taxon>
        <taxon>Gigasporaceae</taxon>
        <taxon>Racocetra</taxon>
    </lineage>
</organism>
<name>A0ACA9RUQ7_9GLOM</name>
<reference evidence="1" key="1">
    <citation type="submission" date="2021-06" db="EMBL/GenBank/DDBJ databases">
        <authorList>
            <person name="Kallberg Y."/>
            <person name="Tangrot J."/>
            <person name="Rosling A."/>
        </authorList>
    </citation>
    <scope>NUCLEOTIDE SEQUENCE</scope>
    <source>
        <strain evidence="1">MA461A</strain>
    </source>
</reference>
<keyword evidence="2" id="KW-1185">Reference proteome</keyword>
<dbReference type="EMBL" id="CAJVQC010073368">
    <property type="protein sequence ID" value="CAG8812224.1"/>
    <property type="molecule type" value="Genomic_DNA"/>
</dbReference>
<evidence type="ECO:0000313" key="1">
    <source>
        <dbReference type="EMBL" id="CAG8812224.1"/>
    </source>
</evidence>
<comment type="caution">
    <text evidence="1">The sequence shown here is derived from an EMBL/GenBank/DDBJ whole genome shotgun (WGS) entry which is preliminary data.</text>
</comment>
<sequence length="181" mass="20797">QILPISKLLGGKCERTRLVAQLFTKSKKYFYDTICIGAALRAASGVWSTSFEPTDGSARLVWRSHILFVLVRPGWPPVATRWYTTTATLWPECWCIISNMAIIVFFSLIWSKKDDKNKEPKGKDIVCYLCEGKGHFASDIEMVKGRGPPVYKEFSMFGDQLRPKALSFYREEECWLKKELE</sequence>
<gene>
    <name evidence="1" type="ORF">RPERSI_LOCUS23486</name>
</gene>
<feature type="non-terminal residue" evidence="1">
    <location>
        <position position="1"/>
    </location>
</feature>
<accession>A0ACA9RUQ7</accession>